<dbReference type="RefSeq" id="WP_181416872.1">
    <property type="nucleotide sequence ID" value="NZ_OUNR01000018.1"/>
</dbReference>
<keyword evidence="3" id="KW-1185">Reference proteome</keyword>
<dbReference type="InterPro" id="IPR013783">
    <property type="entry name" value="Ig-like_fold"/>
</dbReference>
<dbReference type="InterPro" id="IPR003961">
    <property type="entry name" value="FN3_dom"/>
</dbReference>
<proteinExistence type="predicted"/>
<reference evidence="3" key="1">
    <citation type="submission" date="2018-04" db="EMBL/GenBank/DDBJ databases">
        <authorList>
            <person name="Lucker S."/>
            <person name="Sakoula D."/>
        </authorList>
    </citation>
    <scope>NUCLEOTIDE SEQUENCE [LARGE SCALE GENOMIC DNA]</scope>
</reference>
<evidence type="ECO:0000313" key="3">
    <source>
        <dbReference type="Proteomes" id="UP000248168"/>
    </source>
</evidence>
<dbReference type="SMART" id="SM00060">
    <property type="entry name" value="FN3"/>
    <property type="match status" value="1"/>
</dbReference>
<sequence>MRILPTSILLTICALLTGCGGGGEGSPTVSSSSSAALPTASLAWNPIQDSSIIGYYVHYGRQSPGQAGSCSYESAQFVESPSATISNLQPNTRYFFTVSSYNGLESNCSSEVSTVTPSSQA</sequence>
<dbReference type="SUPFAM" id="SSF49265">
    <property type="entry name" value="Fibronectin type III"/>
    <property type="match status" value="1"/>
</dbReference>
<dbReference type="Proteomes" id="UP000248168">
    <property type="component" value="Unassembled WGS sequence"/>
</dbReference>
<dbReference type="AlphaFoldDB" id="A0A330L7W4"/>
<dbReference type="InParanoid" id="A0A330L7W4"/>
<evidence type="ECO:0000313" key="2">
    <source>
        <dbReference type="EMBL" id="SPP66015.1"/>
    </source>
</evidence>
<dbReference type="InterPro" id="IPR036116">
    <property type="entry name" value="FN3_sf"/>
</dbReference>
<feature type="domain" description="Fibronectin type-III" evidence="1">
    <location>
        <begin position="23"/>
        <end position="121"/>
    </location>
</feature>
<organism evidence="2 3">
    <name type="scientific">Nitrospira lenta</name>
    <dbReference type="NCBI Taxonomy" id="1436998"/>
    <lineage>
        <taxon>Bacteria</taxon>
        <taxon>Pseudomonadati</taxon>
        <taxon>Nitrospirota</taxon>
        <taxon>Nitrospiria</taxon>
        <taxon>Nitrospirales</taxon>
        <taxon>Nitrospiraceae</taxon>
        <taxon>Nitrospira</taxon>
    </lineage>
</organism>
<protein>
    <recommendedName>
        <fullName evidence="1">Fibronectin type-III domain-containing protein</fullName>
    </recommendedName>
</protein>
<evidence type="ECO:0000259" key="1">
    <source>
        <dbReference type="PROSITE" id="PS50853"/>
    </source>
</evidence>
<name>A0A330L7W4_9BACT</name>
<dbReference type="CDD" id="cd00063">
    <property type="entry name" value="FN3"/>
    <property type="match status" value="1"/>
</dbReference>
<dbReference type="PROSITE" id="PS51257">
    <property type="entry name" value="PROKAR_LIPOPROTEIN"/>
    <property type="match status" value="1"/>
</dbReference>
<accession>A0A330L7W4</accession>
<dbReference type="Gene3D" id="2.60.40.10">
    <property type="entry name" value="Immunoglobulins"/>
    <property type="match status" value="1"/>
</dbReference>
<dbReference type="Pfam" id="PF00041">
    <property type="entry name" value="fn3"/>
    <property type="match status" value="1"/>
</dbReference>
<dbReference type="EMBL" id="OUNR01000018">
    <property type="protein sequence ID" value="SPP66015.1"/>
    <property type="molecule type" value="Genomic_DNA"/>
</dbReference>
<dbReference type="PROSITE" id="PS50853">
    <property type="entry name" value="FN3"/>
    <property type="match status" value="1"/>
</dbReference>
<gene>
    <name evidence="2" type="ORF">NITLEN_50055</name>
</gene>